<organism evidence="1">
    <name type="scientific">Diabrotica virgifera virgifera</name>
    <name type="common">western corn rootworm</name>
    <dbReference type="NCBI Taxonomy" id="50390"/>
    <lineage>
        <taxon>Eukaryota</taxon>
        <taxon>Metazoa</taxon>
        <taxon>Ecdysozoa</taxon>
        <taxon>Arthropoda</taxon>
        <taxon>Hexapoda</taxon>
        <taxon>Insecta</taxon>
        <taxon>Pterygota</taxon>
        <taxon>Neoptera</taxon>
        <taxon>Endopterygota</taxon>
        <taxon>Coleoptera</taxon>
        <taxon>Polyphaga</taxon>
        <taxon>Cucujiformia</taxon>
        <taxon>Chrysomeloidea</taxon>
        <taxon>Chrysomelidae</taxon>
        <taxon>Galerucinae</taxon>
        <taxon>Diabroticina</taxon>
        <taxon>Diabroticites</taxon>
        <taxon>Diabrotica</taxon>
    </lineage>
</organism>
<protein>
    <submittedName>
        <fullName evidence="1">Nuclease HARBI1</fullName>
    </submittedName>
</protein>
<accession>A0A6P7GHC3</accession>
<gene>
    <name evidence="1" type="primary">LOC114342613</name>
</gene>
<reference evidence="1" key="1">
    <citation type="submission" date="2025-08" db="UniProtKB">
        <authorList>
            <consortium name="RefSeq"/>
        </authorList>
    </citation>
    <scope>IDENTIFICATION</scope>
    <source>
        <tissue evidence="1">Whole insect</tissue>
    </source>
</reference>
<dbReference type="RefSeq" id="XP_028149239.1">
    <property type="nucleotide sequence ID" value="XM_028293438.1"/>
</dbReference>
<dbReference type="InParanoid" id="A0A6P7GHC3"/>
<proteinExistence type="predicted"/>
<evidence type="ECO:0000313" key="1">
    <source>
        <dbReference type="RefSeq" id="XP_028149239.1"/>
    </source>
</evidence>
<sequence length="69" mass="8096">MRKSEIPGLLIGNSRYACKYYLFTSVLQPGNDQENRYNSAHVRTRNVAKKLFGTWKKQFPCLQKVYKPN</sequence>
<dbReference type="AlphaFoldDB" id="A0A6P7GHC3"/>
<name>A0A6P7GHC3_DIAVI</name>